<name>A0A4U5N180_STECR</name>
<dbReference type="Proteomes" id="UP000298663">
    <property type="component" value="Unassembled WGS sequence"/>
</dbReference>
<keyword evidence="1" id="KW-0727">SH2 domain</keyword>
<dbReference type="Gene3D" id="3.30.505.10">
    <property type="entry name" value="SH2 domain"/>
    <property type="match status" value="1"/>
</dbReference>
<reference evidence="3 4" key="2">
    <citation type="journal article" date="2019" name="G3 (Bethesda)">
        <title>Hybrid Assembly of the Genome of the Entomopathogenic Nematode Steinernema carpocapsae Identifies the X-Chromosome.</title>
        <authorList>
            <person name="Serra L."/>
            <person name="Macchietto M."/>
            <person name="Macias-Munoz A."/>
            <person name="McGill C.J."/>
            <person name="Rodriguez I.M."/>
            <person name="Rodriguez B."/>
            <person name="Murad R."/>
            <person name="Mortazavi A."/>
        </authorList>
    </citation>
    <scope>NUCLEOTIDE SEQUENCE [LARGE SCALE GENOMIC DNA]</scope>
    <source>
        <strain evidence="3 4">ALL</strain>
    </source>
</reference>
<evidence type="ECO:0000313" key="3">
    <source>
        <dbReference type="EMBL" id="TKR75998.1"/>
    </source>
</evidence>
<organism evidence="3 4">
    <name type="scientific">Steinernema carpocapsae</name>
    <name type="common">Entomopathogenic nematode</name>
    <dbReference type="NCBI Taxonomy" id="34508"/>
    <lineage>
        <taxon>Eukaryota</taxon>
        <taxon>Metazoa</taxon>
        <taxon>Ecdysozoa</taxon>
        <taxon>Nematoda</taxon>
        <taxon>Chromadorea</taxon>
        <taxon>Rhabditida</taxon>
        <taxon>Tylenchina</taxon>
        <taxon>Panagrolaimomorpha</taxon>
        <taxon>Strongyloidoidea</taxon>
        <taxon>Steinernematidae</taxon>
        <taxon>Steinernema</taxon>
    </lineage>
</organism>
<feature type="domain" description="SH2" evidence="2">
    <location>
        <begin position="126"/>
        <end position="236"/>
    </location>
</feature>
<protein>
    <recommendedName>
        <fullName evidence="2">SH2 domain-containing protein</fullName>
    </recommendedName>
</protein>
<keyword evidence="4" id="KW-1185">Reference proteome</keyword>
<evidence type="ECO:0000313" key="4">
    <source>
        <dbReference type="Proteomes" id="UP000298663"/>
    </source>
</evidence>
<accession>A0A4U5N180</accession>
<dbReference type="SMART" id="SM00252">
    <property type="entry name" value="SH2"/>
    <property type="match status" value="1"/>
</dbReference>
<dbReference type="InterPro" id="IPR036860">
    <property type="entry name" value="SH2_dom_sf"/>
</dbReference>
<dbReference type="CDD" id="cd00173">
    <property type="entry name" value="SH2"/>
    <property type="match status" value="1"/>
</dbReference>
<dbReference type="SUPFAM" id="SSF55550">
    <property type="entry name" value="SH2 domain"/>
    <property type="match status" value="1"/>
</dbReference>
<evidence type="ECO:0000256" key="1">
    <source>
        <dbReference type="PROSITE-ProRule" id="PRU00191"/>
    </source>
</evidence>
<proteinExistence type="predicted"/>
<dbReference type="InterPro" id="IPR000980">
    <property type="entry name" value="SH2"/>
</dbReference>
<sequence>METSSFSKGKAALEEKRLNRKESDLNRRRGSLTVFENVGPEDAVVGVTNAHIRQWLYGQNPFSEVSELEFRSRSISIGSEDFRRKIPKSDLIFEAEETEPMTGKSLSRPDFQRAFLEVLSVKNQHSYAGFLTRDAAEKCLLAQQNRLFLLYHRVQDPSTELASLTFLYFSKRRLFHHFPVRTTRVLKPHEEQLWWEGREQVFLFAQDVVFSSLNDLVDFYVEHISKEAATSDKDPFEGAYCGFQKIEKCRVHKIMYGRCCGGRFHKTF</sequence>
<dbReference type="PROSITE" id="PS50001">
    <property type="entry name" value="SH2"/>
    <property type="match status" value="1"/>
</dbReference>
<reference evidence="3 4" key="1">
    <citation type="journal article" date="2015" name="Genome Biol.">
        <title>Comparative genomics of Steinernema reveals deeply conserved gene regulatory networks.</title>
        <authorList>
            <person name="Dillman A.R."/>
            <person name="Macchietto M."/>
            <person name="Porter C.F."/>
            <person name="Rogers A."/>
            <person name="Williams B."/>
            <person name="Antoshechkin I."/>
            <person name="Lee M.M."/>
            <person name="Goodwin Z."/>
            <person name="Lu X."/>
            <person name="Lewis E.E."/>
            <person name="Goodrich-Blair H."/>
            <person name="Stock S.P."/>
            <person name="Adams B.J."/>
            <person name="Sternberg P.W."/>
            <person name="Mortazavi A."/>
        </authorList>
    </citation>
    <scope>NUCLEOTIDE SEQUENCE [LARGE SCALE GENOMIC DNA]</scope>
    <source>
        <strain evidence="3 4">ALL</strain>
    </source>
</reference>
<comment type="caution">
    <text evidence="3">The sequence shown here is derived from an EMBL/GenBank/DDBJ whole genome shotgun (WGS) entry which is preliminary data.</text>
</comment>
<gene>
    <name evidence="3" type="ORF">L596_017210</name>
</gene>
<dbReference type="AlphaFoldDB" id="A0A4U5N180"/>
<evidence type="ECO:0000259" key="2">
    <source>
        <dbReference type="PROSITE" id="PS50001"/>
    </source>
</evidence>
<dbReference type="EMBL" id="AZBU02000005">
    <property type="protein sequence ID" value="TKR75998.1"/>
    <property type="molecule type" value="Genomic_DNA"/>
</dbReference>